<dbReference type="Pfam" id="PF12412">
    <property type="entry name" value="DUF3667"/>
    <property type="match status" value="1"/>
</dbReference>
<evidence type="ECO:0000256" key="1">
    <source>
        <dbReference type="SAM" id="Phobius"/>
    </source>
</evidence>
<dbReference type="Proteomes" id="UP000184232">
    <property type="component" value="Unassembled WGS sequence"/>
</dbReference>
<feature type="transmembrane region" description="Helical" evidence="1">
    <location>
        <begin position="129"/>
        <end position="150"/>
    </location>
</feature>
<gene>
    <name evidence="2" type="ORF">SAMN05444337_1768</name>
</gene>
<evidence type="ECO:0008006" key="4">
    <source>
        <dbReference type="Google" id="ProtNLM"/>
    </source>
</evidence>
<keyword evidence="1" id="KW-1133">Transmembrane helix</keyword>
<keyword evidence="3" id="KW-1185">Reference proteome</keyword>
<reference evidence="2 3" key="1">
    <citation type="submission" date="2016-11" db="EMBL/GenBank/DDBJ databases">
        <authorList>
            <person name="Jaros S."/>
            <person name="Januszkiewicz K."/>
            <person name="Wedrychowicz H."/>
        </authorList>
    </citation>
    <scope>NUCLEOTIDE SEQUENCE [LARGE SCALE GENOMIC DNA]</scope>
    <source>
        <strain evidence="2 3">DSM 22807</strain>
    </source>
</reference>
<proteinExistence type="predicted"/>
<feature type="transmembrane region" description="Helical" evidence="1">
    <location>
        <begin position="79"/>
        <end position="96"/>
    </location>
</feature>
<name>A0A1M6I5F0_9FLAO</name>
<dbReference type="RefSeq" id="WP_072784121.1">
    <property type="nucleotide sequence ID" value="NZ_CP045292.1"/>
</dbReference>
<keyword evidence="1" id="KW-0812">Transmembrane</keyword>
<organism evidence="2 3">
    <name type="scientific">Flavobacterium haoranii</name>
    <dbReference type="NCBI Taxonomy" id="683124"/>
    <lineage>
        <taxon>Bacteria</taxon>
        <taxon>Pseudomonadati</taxon>
        <taxon>Bacteroidota</taxon>
        <taxon>Flavobacteriia</taxon>
        <taxon>Flavobacteriales</taxon>
        <taxon>Flavobacteriaceae</taxon>
        <taxon>Flavobacterium</taxon>
    </lineage>
</organism>
<evidence type="ECO:0000313" key="3">
    <source>
        <dbReference type="Proteomes" id="UP000184232"/>
    </source>
</evidence>
<dbReference type="InterPro" id="IPR022134">
    <property type="entry name" value="DUF3667"/>
</dbReference>
<keyword evidence="1" id="KW-0472">Membrane</keyword>
<evidence type="ECO:0000313" key="2">
    <source>
        <dbReference type="EMBL" id="SHJ29655.1"/>
    </source>
</evidence>
<dbReference type="AlphaFoldDB" id="A0A1M6I5F0"/>
<protein>
    <recommendedName>
        <fullName evidence="4">DUF3667 domain-containing protein</fullName>
    </recommendedName>
</protein>
<dbReference type="STRING" id="683124.SAMN05444337_1768"/>
<feature type="transmembrane region" description="Helical" evidence="1">
    <location>
        <begin position="192"/>
        <end position="212"/>
    </location>
</feature>
<dbReference type="EMBL" id="FQZH01000002">
    <property type="protein sequence ID" value="SHJ29655.1"/>
    <property type="molecule type" value="Genomic_DNA"/>
</dbReference>
<feature type="transmembrane region" description="Helical" evidence="1">
    <location>
        <begin position="224"/>
        <end position="246"/>
    </location>
</feature>
<sequence>MICKNCDVPFNEDFQFCPHCGGRVVNERVTTKSLLIEFAEKFLSYDNKFAKTFRMLFKAPETVINGYLQGARHKYINPFTYLLISITISGLNIYLMKKGFYGEINFTGNSDNKIENFDMQNFTSSIFDYHSFITTAFIPFFALLSKLVFWKRKDYNFAEHNIIYCYTYNHVSILTISLIIVLGFFVKSYMTLSALMYPIIFGYHFYALKRIFNLTIKQLILKSLLFFVLLAFFYIVILFIIGMLMFKSML</sequence>
<accession>A0A1M6I5F0</accession>
<feature type="transmembrane region" description="Helical" evidence="1">
    <location>
        <begin position="162"/>
        <end position="186"/>
    </location>
</feature>